<keyword evidence="3" id="KW-1185">Reference proteome</keyword>
<evidence type="ECO:0000313" key="3">
    <source>
        <dbReference type="Proteomes" id="UP001642484"/>
    </source>
</evidence>
<name>A0ABP0JYZ3_9DINO</name>
<proteinExistence type="predicted"/>
<gene>
    <name evidence="2" type="ORF">CCMP2556_LOCUS13762</name>
</gene>
<organism evidence="2 3">
    <name type="scientific">Durusdinium trenchii</name>
    <dbReference type="NCBI Taxonomy" id="1381693"/>
    <lineage>
        <taxon>Eukaryota</taxon>
        <taxon>Sar</taxon>
        <taxon>Alveolata</taxon>
        <taxon>Dinophyceae</taxon>
        <taxon>Suessiales</taxon>
        <taxon>Symbiodiniaceae</taxon>
        <taxon>Durusdinium</taxon>
    </lineage>
</organism>
<accession>A0ABP0JYZ3</accession>
<sequence length="514" mass="59325">MEQEEQEEEQVDDPAMEEQLHRFWDRYPMDERATKLLLSCAPDIQAKVIETFDPRNKEEVDYSRQVTGYIRSLQTQALSRKRFREEEAGEVLVEKRLRGEFAPPTEDEIATFCGRYPIDDRALDYLSTSPSAVQHKVLAEFRPRNENEPDYSSLVTSLVKKLRMTERTETAPTLSAVSGPSGPSLDEMKDFRVHFPMDDRAWEFLLNAPGHTQEVVIKDFKPRRFDDGDYSAAVTAFVRSMTVKDRGLERVSLAKLDLFRERFPMDERAFQYLCNSSVEMQREALQNFLPRNLDETDYSRQLTYFLKRGLRSPVAGPGVFEERRSVDWRSVPDIREVIRPGAVYIRESTSRRDQIIPGRSGRGEVSKGAGGPRHSRLRAFRAQYPMDDRAFDYLIQAEPRVQEVFLEEFQPKRHADGDYSASVTSYLKVVRAKVESNGSPGAAPVKGKGRSKGDEALLENFRRRYPMDDRAFEYLCSADDSVRQKVLESFRPKHEGEADYSGLITSFIRSFRQR</sequence>
<feature type="region of interest" description="Disordered" evidence="1">
    <location>
        <begin position="354"/>
        <end position="374"/>
    </location>
</feature>
<dbReference type="EMBL" id="CAXAMN010006925">
    <property type="protein sequence ID" value="CAK9019690.1"/>
    <property type="molecule type" value="Genomic_DNA"/>
</dbReference>
<evidence type="ECO:0000256" key="1">
    <source>
        <dbReference type="SAM" id="MobiDB-lite"/>
    </source>
</evidence>
<reference evidence="2 3" key="1">
    <citation type="submission" date="2024-02" db="EMBL/GenBank/DDBJ databases">
        <authorList>
            <person name="Chen Y."/>
            <person name="Shah S."/>
            <person name="Dougan E. K."/>
            <person name="Thang M."/>
            <person name="Chan C."/>
        </authorList>
    </citation>
    <scope>NUCLEOTIDE SEQUENCE [LARGE SCALE GENOMIC DNA]</scope>
</reference>
<comment type="caution">
    <text evidence="2">The sequence shown here is derived from an EMBL/GenBank/DDBJ whole genome shotgun (WGS) entry which is preliminary data.</text>
</comment>
<evidence type="ECO:0000313" key="2">
    <source>
        <dbReference type="EMBL" id="CAK9019690.1"/>
    </source>
</evidence>
<dbReference type="Proteomes" id="UP001642484">
    <property type="component" value="Unassembled WGS sequence"/>
</dbReference>
<protein>
    <submittedName>
        <fullName evidence="2">Uncharacterized protein</fullName>
    </submittedName>
</protein>